<feature type="chain" id="PRO_5045402768" evidence="2">
    <location>
        <begin position="37"/>
        <end position="336"/>
    </location>
</feature>
<dbReference type="PANTHER" id="PTHR42928">
    <property type="entry name" value="TRICARBOXYLATE-BINDING PROTEIN"/>
    <property type="match status" value="1"/>
</dbReference>
<dbReference type="PANTHER" id="PTHR42928:SF5">
    <property type="entry name" value="BLR1237 PROTEIN"/>
    <property type="match status" value="1"/>
</dbReference>
<feature type="signal peptide" evidence="2">
    <location>
        <begin position="1"/>
        <end position="36"/>
    </location>
</feature>
<dbReference type="PIRSF" id="PIRSF017082">
    <property type="entry name" value="YflP"/>
    <property type="match status" value="1"/>
</dbReference>
<dbReference type="CDD" id="cd07012">
    <property type="entry name" value="PBP2_Bug_TTT"/>
    <property type="match status" value="1"/>
</dbReference>
<dbReference type="SUPFAM" id="SSF53850">
    <property type="entry name" value="Periplasmic binding protein-like II"/>
    <property type="match status" value="1"/>
</dbReference>
<dbReference type="RefSeq" id="WP_209353726.1">
    <property type="nucleotide sequence ID" value="NZ_JAGIYZ010000026.1"/>
</dbReference>
<evidence type="ECO:0000313" key="3">
    <source>
        <dbReference type="EMBL" id="MBP0466323.1"/>
    </source>
</evidence>
<protein>
    <submittedName>
        <fullName evidence="3">Tripartite tricarboxylate transporter substrate binding protein</fullName>
    </submittedName>
</protein>
<dbReference type="Pfam" id="PF03401">
    <property type="entry name" value="TctC"/>
    <property type="match status" value="1"/>
</dbReference>
<evidence type="ECO:0000256" key="1">
    <source>
        <dbReference type="ARBA" id="ARBA00006987"/>
    </source>
</evidence>
<keyword evidence="4" id="KW-1185">Reference proteome</keyword>
<accession>A0ABS4AY72</accession>
<keyword evidence="2" id="KW-0732">Signal</keyword>
<reference evidence="3 4" key="1">
    <citation type="submission" date="2021-03" db="EMBL/GenBank/DDBJ databases">
        <authorList>
            <person name="So Y."/>
        </authorList>
    </citation>
    <scope>NUCLEOTIDE SEQUENCE [LARGE SCALE GENOMIC DNA]</scope>
    <source>
        <strain evidence="3 4">PWR1</strain>
    </source>
</reference>
<sequence length="336" mass="35127">MIDMTQRQGRIMARIQASRRGLLGGAAALMASGARAQGTAPPIRVLSGFAPGGAVDIVARIAQEAIARRTGRQVVVETRSGALGFIALQGTARAAPDGLTVGIGIMGNMSVAPAVPGSTIPLDLDRELLPVCNLAGTPMALIARPDAPFSTLAEFVAWAKERPGRVTYASTGNGSTNQLAAEYLAREAGLQMVHVSYRGGAPAGMDLMAGRVDIFFGNVAEFATMIRDRQVKGLGLAATRPSAMVPELPLLTRDYPALEINNWFGLFGPAALPAPIAEATARLFTEAMTDPQTLPVLAARGLDPLPEIGPAFAARIRADRERWGAVARAANIRADG</sequence>
<dbReference type="Gene3D" id="3.40.190.10">
    <property type="entry name" value="Periplasmic binding protein-like II"/>
    <property type="match status" value="1"/>
</dbReference>
<dbReference type="InterPro" id="IPR006311">
    <property type="entry name" value="TAT_signal"/>
</dbReference>
<dbReference type="EMBL" id="JAGIYZ010000026">
    <property type="protein sequence ID" value="MBP0466323.1"/>
    <property type="molecule type" value="Genomic_DNA"/>
</dbReference>
<dbReference type="PROSITE" id="PS51318">
    <property type="entry name" value="TAT"/>
    <property type="match status" value="1"/>
</dbReference>
<proteinExistence type="inferred from homology"/>
<evidence type="ECO:0000256" key="2">
    <source>
        <dbReference type="SAM" id="SignalP"/>
    </source>
</evidence>
<comment type="similarity">
    <text evidence="1">Belongs to the UPF0065 (bug) family.</text>
</comment>
<comment type="caution">
    <text evidence="3">The sequence shown here is derived from an EMBL/GenBank/DDBJ whole genome shotgun (WGS) entry which is preliminary data.</text>
</comment>
<gene>
    <name evidence="3" type="ORF">J5Y09_20515</name>
</gene>
<evidence type="ECO:0000313" key="4">
    <source>
        <dbReference type="Proteomes" id="UP000680815"/>
    </source>
</evidence>
<dbReference type="InterPro" id="IPR042100">
    <property type="entry name" value="Bug_dom1"/>
</dbReference>
<dbReference type="InterPro" id="IPR005064">
    <property type="entry name" value="BUG"/>
</dbReference>
<name>A0ABS4AY72_9PROT</name>
<dbReference type="Proteomes" id="UP000680815">
    <property type="component" value="Unassembled WGS sequence"/>
</dbReference>
<organism evidence="3 4">
    <name type="scientific">Roseomonas nitratireducens</name>
    <dbReference type="NCBI Taxonomy" id="2820810"/>
    <lineage>
        <taxon>Bacteria</taxon>
        <taxon>Pseudomonadati</taxon>
        <taxon>Pseudomonadota</taxon>
        <taxon>Alphaproteobacteria</taxon>
        <taxon>Acetobacterales</taxon>
        <taxon>Roseomonadaceae</taxon>
        <taxon>Roseomonas</taxon>
    </lineage>
</organism>
<dbReference type="Gene3D" id="3.40.190.150">
    <property type="entry name" value="Bordetella uptake gene, domain 1"/>
    <property type="match status" value="1"/>
</dbReference>